<name>A0AAD7XQL7_9STRA</name>
<keyword evidence="9" id="KW-1185">Reference proteome</keyword>
<evidence type="ECO:0000256" key="3">
    <source>
        <dbReference type="ARBA" id="ARBA00022896"/>
    </source>
</evidence>
<dbReference type="GO" id="GO:0071456">
    <property type="term" value="P:cellular response to hypoxia"/>
    <property type="evidence" value="ECO:0007669"/>
    <property type="project" value="TreeGrafter"/>
</dbReference>
<evidence type="ECO:0000256" key="6">
    <source>
        <dbReference type="ARBA" id="ARBA00023004"/>
    </source>
</evidence>
<dbReference type="SMART" id="SM00702">
    <property type="entry name" value="P4Hc"/>
    <property type="match status" value="1"/>
</dbReference>
<dbReference type="Proteomes" id="UP001230188">
    <property type="component" value="Unassembled WGS sequence"/>
</dbReference>
<evidence type="ECO:0000256" key="2">
    <source>
        <dbReference type="ARBA" id="ARBA00022723"/>
    </source>
</evidence>
<dbReference type="InterPro" id="IPR005123">
    <property type="entry name" value="Oxoglu/Fe-dep_dioxygenase_dom"/>
</dbReference>
<dbReference type="InterPro" id="IPR044862">
    <property type="entry name" value="Pro_4_hyd_alph_FE2OG_OXY"/>
</dbReference>
<dbReference type="PANTHER" id="PTHR12907">
    <property type="entry name" value="EGL NINE HOMOLOG-RELATED"/>
    <property type="match status" value="1"/>
</dbReference>
<keyword evidence="6" id="KW-0408">Iron</keyword>
<keyword evidence="4" id="KW-0223">Dioxygenase</keyword>
<dbReference type="PROSITE" id="PS51471">
    <property type="entry name" value="FE2OG_OXY"/>
    <property type="match status" value="1"/>
</dbReference>
<dbReference type="Pfam" id="PF13640">
    <property type="entry name" value="2OG-FeII_Oxy_3"/>
    <property type="match status" value="1"/>
</dbReference>
<reference evidence="8" key="1">
    <citation type="submission" date="2023-01" db="EMBL/GenBank/DDBJ databases">
        <title>Metagenome sequencing of chrysophaentin producing Chrysophaeum taylorii.</title>
        <authorList>
            <person name="Davison J."/>
            <person name="Bewley C."/>
        </authorList>
    </citation>
    <scope>NUCLEOTIDE SEQUENCE</scope>
    <source>
        <strain evidence="8">NIES-1699</strain>
    </source>
</reference>
<keyword evidence="5" id="KW-0560">Oxidoreductase</keyword>
<keyword evidence="3" id="KW-0847">Vitamin C</keyword>
<evidence type="ECO:0000313" key="8">
    <source>
        <dbReference type="EMBL" id="KAJ8605342.1"/>
    </source>
</evidence>
<dbReference type="GO" id="GO:0031543">
    <property type="term" value="F:peptidyl-proline dioxygenase activity"/>
    <property type="evidence" value="ECO:0007669"/>
    <property type="project" value="TreeGrafter"/>
</dbReference>
<protein>
    <recommendedName>
        <fullName evidence="7">Fe2OG dioxygenase domain-containing protein</fullName>
    </recommendedName>
</protein>
<gene>
    <name evidence="8" type="ORF">CTAYLR_002401</name>
</gene>
<organism evidence="8 9">
    <name type="scientific">Chrysophaeum taylorii</name>
    <dbReference type="NCBI Taxonomy" id="2483200"/>
    <lineage>
        <taxon>Eukaryota</taxon>
        <taxon>Sar</taxon>
        <taxon>Stramenopiles</taxon>
        <taxon>Ochrophyta</taxon>
        <taxon>Pelagophyceae</taxon>
        <taxon>Pelagomonadales</taxon>
        <taxon>Pelagomonadaceae</taxon>
        <taxon>Chrysophaeum</taxon>
    </lineage>
</organism>
<dbReference type="EMBL" id="JAQMWT010000316">
    <property type="protein sequence ID" value="KAJ8605342.1"/>
    <property type="molecule type" value="Genomic_DNA"/>
</dbReference>
<evidence type="ECO:0000259" key="7">
    <source>
        <dbReference type="PROSITE" id="PS51471"/>
    </source>
</evidence>
<accession>A0AAD7XQL7</accession>
<dbReference type="Gene3D" id="2.60.120.620">
    <property type="entry name" value="q2cbj1_9rhob like domain"/>
    <property type="match status" value="1"/>
</dbReference>
<dbReference type="GO" id="GO:0008198">
    <property type="term" value="F:ferrous iron binding"/>
    <property type="evidence" value="ECO:0007669"/>
    <property type="project" value="TreeGrafter"/>
</dbReference>
<comment type="cofactor">
    <cofactor evidence="1">
        <name>L-ascorbate</name>
        <dbReference type="ChEBI" id="CHEBI:38290"/>
    </cofactor>
</comment>
<evidence type="ECO:0000256" key="4">
    <source>
        <dbReference type="ARBA" id="ARBA00022964"/>
    </source>
</evidence>
<evidence type="ECO:0000313" key="9">
    <source>
        <dbReference type="Proteomes" id="UP001230188"/>
    </source>
</evidence>
<feature type="domain" description="Fe2OG dioxygenase" evidence="7">
    <location>
        <begin position="121"/>
        <end position="299"/>
    </location>
</feature>
<dbReference type="GO" id="GO:0031418">
    <property type="term" value="F:L-ascorbic acid binding"/>
    <property type="evidence" value="ECO:0007669"/>
    <property type="project" value="UniProtKB-KW"/>
</dbReference>
<dbReference type="PANTHER" id="PTHR12907:SF26">
    <property type="entry name" value="HIF PROLYL HYDROXYLASE, ISOFORM C"/>
    <property type="match status" value="1"/>
</dbReference>
<dbReference type="InterPro" id="IPR051559">
    <property type="entry name" value="HIF_prolyl_hydroxylases"/>
</dbReference>
<dbReference type="InterPro" id="IPR006620">
    <property type="entry name" value="Pro_4_hyd_alph"/>
</dbReference>
<evidence type="ECO:0000256" key="1">
    <source>
        <dbReference type="ARBA" id="ARBA00001961"/>
    </source>
</evidence>
<proteinExistence type="predicted"/>
<keyword evidence="2" id="KW-0479">Metal-binding</keyword>
<dbReference type="AlphaFoldDB" id="A0AAD7XQL7"/>
<evidence type="ECO:0000256" key="5">
    <source>
        <dbReference type="ARBA" id="ARBA00023002"/>
    </source>
</evidence>
<sequence>MLVFLVAAAHAKMLPSEVWHAVACGQVVVREAFVPSSLTDALRRDAEVLHEAHAFRADGLYRTDQSAQGFDAARDRQTMRDVDWRSDRGDVDARRRFSGLIQSLRAEASRELRRNFPLENEAHELTYNWYEAGAALPRHLDEHHEDLKGRTGWALPTRRSLTWLVYLNDPRGGELRCYPRRDVRDDVGARDGDLQVGWHEDAPVFLGASKGLYTPSATLLQRAPGSVPELDDAKRHLRSLGLGFDLIARDPDAIERRREDAFDVAPRPGTLVLFDSVVVPHEVLRVESRRQAVTGWFHERLDDPLVPLLDDDGVEHVVQT</sequence>
<comment type="caution">
    <text evidence="8">The sequence shown here is derived from an EMBL/GenBank/DDBJ whole genome shotgun (WGS) entry which is preliminary data.</text>
</comment>